<dbReference type="GO" id="GO:0032012">
    <property type="term" value="P:regulation of ARF protein signal transduction"/>
    <property type="evidence" value="ECO:0007669"/>
    <property type="project" value="InterPro"/>
</dbReference>
<dbReference type="Pfam" id="PF01369">
    <property type="entry name" value="Sec7"/>
    <property type="match status" value="1"/>
</dbReference>
<dbReference type="KEGG" id="eiv:EIN_416840"/>
<proteinExistence type="predicted"/>
<sequence>LVMEQNALSNNISDLSKHLPRQFSSSLQSLKSILSTTKPHTDKVQKALQVLLPQIAATQPLKPGLVSSLLPILDPLFLSSKTFKTFLKTFLETFVPNNTPVLLLSTKIVFQSSKFQLDNVSHIKVLSYLIDSVVISSFSPNLLSQCDPKSVLTDYVKAFIRNYGSQTNSNVSPVIFPPSPSPLISPAFGVTITRPVPLTLSTHTFMRNCNTPGVSNTSSYVKRSLSSMSPEEDASDEKESVHQSKVQAILTQLLVTATTPWADLNSQLEKAKRTILKLDQKSLKTDITCKEVAIEMINIVLFNCKPNALTTHIKEALVKMFKTSALCNLRIAELCSDMLGILLTRHGSHFKNECRQIVYGIVTEFSNQNKLAASALLRLTHSRDTLKAIYLLYDKDSLGSAVFRTIVATFSANVGVSSLICEEGLKRCIETFSKTVETYTLIEESKHPNYYIGPIKKAVELCPSSKPIVIANYLLKDKTLESTAVGFYLTNNEEVLSEYIKLNETSNGIYKTILDILSRFKLPNDSYSFDVFVKVLTEIFTTNNTKISNTKGDVGGTNISTSTTESFIRLSLLFSLDQCDRPVVADFNDFVRRADNNGIDHIETLMQLYDSIVEEPFTKMTLPQISDDDVDMFQSCFSSLLSGLQVLYTIQVDVFQEMTSLLVFSMFSHATNELQTLLEILCEWSQNGGVPKFQRRKAALLVLQFAYTFGDYLEVVWRLPLTLFCRMLDGNTTNVQTIPTHFRTLRYNKYIQTHPHYTANTNTVLSTNVVCVECPNEILLQEIFKGTGLSPRGFVEFIKRYCEVIQDELNHERLPQKTMNYIIVLLNCNKHKLFYVYDQIGSFLFEMFTSFALQYNGQVAKIAVEVLNSYFLILN</sequence>
<dbReference type="GeneID" id="14882604"/>
<reference evidence="3 4" key="1">
    <citation type="submission" date="2012-10" db="EMBL/GenBank/DDBJ databases">
        <authorList>
            <person name="Zafar N."/>
            <person name="Inman J."/>
            <person name="Hall N."/>
            <person name="Lorenzi H."/>
            <person name="Caler E."/>
        </authorList>
    </citation>
    <scope>NUCLEOTIDE SEQUENCE [LARGE SCALE GENOMIC DNA]</scope>
    <source>
        <strain evidence="3 4">IP1</strain>
    </source>
</reference>
<dbReference type="EMBL" id="KB207254">
    <property type="protein sequence ID" value="ELP83615.1"/>
    <property type="molecule type" value="Genomic_DNA"/>
</dbReference>
<dbReference type="OrthoDB" id="29119at2759"/>
<dbReference type="GO" id="GO:0005085">
    <property type="term" value="F:guanyl-nucleotide exchange factor activity"/>
    <property type="evidence" value="ECO:0007669"/>
    <property type="project" value="InterPro"/>
</dbReference>
<dbReference type="InterPro" id="IPR035999">
    <property type="entry name" value="Sec7_dom_sf"/>
</dbReference>
<feature type="non-terminal residue" evidence="3">
    <location>
        <position position="1"/>
    </location>
</feature>
<evidence type="ECO:0000313" key="4">
    <source>
        <dbReference type="Proteomes" id="UP000014680"/>
    </source>
</evidence>
<evidence type="ECO:0000256" key="1">
    <source>
        <dbReference type="SAM" id="MobiDB-lite"/>
    </source>
</evidence>
<accession>A0A0A1TUC7</accession>
<evidence type="ECO:0000259" key="2">
    <source>
        <dbReference type="Pfam" id="PF01369"/>
    </source>
</evidence>
<dbReference type="InterPro" id="IPR000904">
    <property type="entry name" value="Sec7_dom"/>
</dbReference>
<dbReference type="Proteomes" id="UP000014680">
    <property type="component" value="Unassembled WGS sequence"/>
</dbReference>
<feature type="compositionally biased region" description="Polar residues" evidence="1">
    <location>
        <begin position="217"/>
        <end position="229"/>
    </location>
</feature>
<dbReference type="AlphaFoldDB" id="A0A0A1TUC7"/>
<gene>
    <name evidence="3" type="ORF">EIN_416840</name>
</gene>
<protein>
    <submittedName>
        <fullName evidence="3">Sec7 domain containing protein</fullName>
    </submittedName>
</protein>
<dbReference type="SUPFAM" id="SSF48425">
    <property type="entry name" value="Sec7 domain"/>
    <property type="match status" value="1"/>
</dbReference>
<feature type="domain" description="SEC7" evidence="2">
    <location>
        <begin position="462"/>
        <end position="617"/>
    </location>
</feature>
<organism evidence="3 4">
    <name type="scientific">Entamoeba invadens IP1</name>
    <dbReference type="NCBI Taxonomy" id="370355"/>
    <lineage>
        <taxon>Eukaryota</taxon>
        <taxon>Amoebozoa</taxon>
        <taxon>Evosea</taxon>
        <taxon>Archamoebae</taxon>
        <taxon>Mastigamoebida</taxon>
        <taxon>Entamoebidae</taxon>
        <taxon>Entamoeba</taxon>
    </lineage>
</organism>
<dbReference type="OMA" id="NDKAANY"/>
<feature type="non-terminal residue" evidence="3">
    <location>
        <position position="875"/>
    </location>
</feature>
<dbReference type="VEuPathDB" id="AmoebaDB:EIN_416840"/>
<keyword evidence="4" id="KW-1185">Reference proteome</keyword>
<feature type="region of interest" description="Disordered" evidence="1">
    <location>
        <begin position="217"/>
        <end position="241"/>
    </location>
</feature>
<name>A0A0A1TUC7_ENTIV</name>
<evidence type="ECO:0000313" key="3">
    <source>
        <dbReference type="EMBL" id="ELP83615.1"/>
    </source>
</evidence>
<dbReference type="RefSeq" id="XP_004182961.1">
    <property type="nucleotide sequence ID" value="XM_004182913.1"/>
</dbReference>